<sequence>MTNHTLALLHTSPVLTPLFASLCAQWVPEARIFHTVDESLIKNTIQAGHLEKMTVRRLATLVGSAFDAGADAVLVTCSSIGPAVEVARQLYDRPVLRVDEPMARDAVWRGRRIGVLATLRTTLEPTSALVRSQAREASRPVEIVECLCEGAFEAVLCGDTATHDRLVSEALTDRMRDVDTIVLAQASMARVVAALPPGAVKAPVLSSPESGVRQVREVFGLGNG</sequence>
<dbReference type="Gene3D" id="3.40.50.12500">
    <property type="match status" value="1"/>
</dbReference>
<evidence type="ECO:0000313" key="2">
    <source>
        <dbReference type="EMBL" id="EQD80310.1"/>
    </source>
</evidence>
<accession>T1DE48</accession>
<name>T1DE48_9ZZZZ</name>
<dbReference type="GO" id="GO:0047661">
    <property type="term" value="F:amino-acid racemase activity"/>
    <property type="evidence" value="ECO:0007669"/>
    <property type="project" value="InterPro"/>
</dbReference>
<dbReference type="InterPro" id="IPR015942">
    <property type="entry name" value="Asp/Glu/hydantoin_racemase"/>
</dbReference>
<reference evidence="2" key="1">
    <citation type="submission" date="2013-08" db="EMBL/GenBank/DDBJ databases">
        <authorList>
            <person name="Mendez C."/>
            <person name="Richter M."/>
            <person name="Ferrer M."/>
            <person name="Sanchez J."/>
        </authorList>
    </citation>
    <scope>NUCLEOTIDE SEQUENCE</scope>
</reference>
<dbReference type="InterPro" id="IPR053714">
    <property type="entry name" value="Iso_Racemase_Enz_sf"/>
</dbReference>
<gene>
    <name evidence="2" type="ORF">B1A_01024</name>
</gene>
<dbReference type="AlphaFoldDB" id="T1DE48"/>
<dbReference type="EMBL" id="AUZX01000777">
    <property type="protein sequence ID" value="EQD80310.1"/>
    <property type="molecule type" value="Genomic_DNA"/>
</dbReference>
<dbReference type="Pfam" id="PF01177">
    <property type="entry name" value="Asp_Glu_race"/>
    <property type="match status" value="1"/>
</dbReference>
<evidence type="ECO:0000256" key="1">
    <source>
        <dbReference type="ARBA" id="ARBA00038414"/>
    </source>
</evidence>
<comment type="similarity">
    <text evidence="1">Belongs to the HyuE racemase family.</text>
</comment>
<comment type="caution">
    <text evidence="2">The sequence shown here is derived from an EMBL/GenBank/DDBJ whole genome shotgun (WGS) entry which is preliminary data.</text>
</comment>
<protein>
    <submittedName>
        <fullName evidence="2">Asp/Glu/hydantoin racemase</fullName>
    </submittedName>
</protein>
<organism evidence="2">
    <name type="scientific">mine drainage metagenome</name>
    <dbReference type="NCBI Taxonomy" id="410659"/>
    <lineage>
        <taxon>unclassified sequences</taxon>
        <taxon>metagenomes</taxon>
        <taxon>ecological metagenomes</taxon>
    </lineage>
</organism>
<reference evidence="2" key="2">
    <citation type="journal article" date="2014" name="ISME J.">
        <title>Microbial stratification in low pH oxic and suboxic macroscopic growths along an acid mine drainage.</title>
        <authorList>
            <person name="Mendez-Garcia C."/>
            <person name="Mesa V."/>
            <person name="Sprenger R.R."/>
            <person name="Richter M."/>
            <person name="Diez M.S."/>
            <person name="Solano J."/>
            <person name="Bargiela R."/>
            <person name="Golyshina O.V."/>
            <person name="Manteca A."/>
            <person name="Ramos J.L."/>
            <person name="Gallego J.R."/>
            <person name="Llorente I."/>
            <person name="Martins Dos Santos V.A."/>
            <person name="Jensen O.N."/>
            <person name="Pelaez A.I."/>
            <person name="Sanchez J."/>
            <person name="Ferrer M."/>
        </authorList>
    </citation>
    <scope>NUCLEOTIDE SEQUENCE</scope>
</reference>
<proteinExistence type="inferred from homology"/>